<dbReference type="Pfam" id="PF18765">
    <property type="entry name" value="Polbeta"/>
    <property type="match status" value="1"/>
</dbReference>
<dbReference type="RefSeq" id="WP_237852352.1">
    <property type="nucleotide sequence ID" value="NZ_JAKLWS010000002.1"/>
</dbReference>
<gene>
    <name evidence="2" type="ORF">L6773_02940</name>
</gene>
<reference evidence="2" key="2">
    <citation type="submission" date="2024-05" db="EMBL/GenBank/DDBJ databases">
        <title>Rhodohalobacter halophilus gen. nov., sp. nov., a moderately halophilic member of the family Balneolaceae.</title>
        <authorList>
            <person name="Xia J."/>
        </authorList>
    </citation>
    <scope>NUCLEOTIDE SEQUENCE</scope>
    <source>
        <strain evidence="2">WB101</strain>
    </source>
</reference>
<dbReference type="EMBL" id="JAKLWS010000002">
    <property type="protein sequence ID" value="MCG2587508.1"/>
    <property type="molecule type" value="Genomic_DNA"/>
</dbReference>
<evidence type="ECO:0000313" key="3">
    <source>
        <dbReference type="Proteomes" id="UP001165366"/>
    </source>
</evidence>
<dbReference type="CDD" id="cd05403">
    <property type="entry name" value="NT_KNTase_like"/>
    <property type="match status" value="1"/>
</dbReference>
<sequence length="134" mass="15491">MENRSLDSIIKKNLEQFPDVSMGILYGSAVTGKIKMDSDIDLAISGRKSLPKDILINIVEILAKDLNRPIDIVDLKETNGTLLHQIITKGQLIYCTDRNLYAELIKKMLYNQVDMMPYHDRILKERREKWINES</sequence>
<proteinExistence type="predicted"/>
<dbReference type="PANTHER" id="PTHR43852:SF3">
    <property type="entry name" value="NUCLEOTIDYLTRANSFERASE"/>
    <property type="match status" value="1"/>
</dbReference>
<dbReference type="InterPro" id="IPR041633">
    <property type="entry name" value="Polbeta"/>
</dbReference>
<reference evidence="2" key="1">
    <citation type="submission" date="2022-01" db="EMBL/GenBank/DDBJ databases">
        <authorList>
            <person name="Wang Y."/>
        </authorList>
    </citation>
    <scope>NUCLEOTIDE SEQUENCE</scope>
    <source>
        <strain evidence="2">WB101</strain>
    </source>
</reference>
<protein>
    <submittedName>
        <fullName evidence="2">Nucleotidyltransferase domain-containing protein</fullName>
    </submittedName>
</protein>
<dbReference type="PANTHER" id="PTHR43852">
    <property type="entry name" value="NUCLEOTIDYLTRANSFERASE"/>
    <property type="match status" value="1"/>
</dbReference>
<keyword evidence="3" id="KW-1185">Reference proteome</keyword>
<dbReference type="InterPro" id="IPR043519">
    <property type="entry name" value="NT_sf"/>
</dbReference>
<evidence type="ECO:0000259" key="1">
    <source>
        <dbReference type="Pfam" id="PF18765"/>
    </source>
</evidence>
<dbReference type="NCBIfam" id="NF047752">
    <property type="entry name" value="MntA_antitoxin"/>
    <property type="match status" value="1"/>
</dbReference>
<name>A0ABS9K9K7_9BACT</name>
<accession>A0ABS9K9K7</accession>
<organism evidence="2 3">
    <name type="scientific">Rhodohalobacter sulfatireducens</name>
    <dbReference type="NCBI Taxonomy" id="2911366"/>
    <lineage>
        <taxon>Bacteria</taxon>
        <taxon>Pseudomonadati</taxon>
        <taxon>Balneolota</taxon>
        <taxon>Balneolia</taxon>
        <taxon>Balneolales</taxon>
        <taxon>Balneolaceae</taxon>
        <taxon>Rhodohalobacter</taxon>
    </lineage>
</organism>
<dbReference type="SUPFAM" id="SSF81301">
    <property type="entry name" value="Nucleotidyltransferase"/>
    <property type="match status" value="1"/>
</dbReference>
<dbReference type="InterPro" id="IPR052930">
    <property type="entry name" value="TA_antitoxin_MntA"/>
</dbReference>
<dbReference type="Gene3D" id="3.30.460.10">
    <property type="entry name" value="Beta Polymerase, domain 2"/>
    <property type="match status" value="1"/>
</dbReference>
<dbReference type="Proteomes" id="UP001165366">
    <property type="component" value="Unassembled WGS sequence"/>
</dbReference>
<feature type="domain" description="Polymerase beta nucleotidyltransferase" evidence="1">
    <location>
        <begin position="10"/>
        <end position="98"/>
    </location>
</feature>
<comment type="caution">
    <text evidence="2">The sequence shown here is derived from an EMBL/GenBank/DDBJ whole genome shotgun (WGS) entry which is preliminary data.</text>
</comment>
<evidence type="ECO:0000313" key="2">
    <source>
        <dbReference type="EMBL" id="MCG2587508.1"/>
    </source>
</evidence>